<keyword evidence="5" id="KW-0269">Exonuclease</keyword>
<dbReference type="PANTHER" id="PTHR13620:SF109">
    <property type="entry name" value="3'-5' EXONUCLEASE"/>
    <property type="match status" value="1"/>
</dbReference>
<dbReference type="GO" id="GO:0006139">
    <property type="term" value="P:nucleobase-containing compound metabolic process"/>
    <property type="evidence" value="ECO:0007669"/>
    <property type="project" value="InterPro"/>
</dbReference>
<dbReference type="Gene3D" id="3.30.420.10">
    <property type="entry name" value="Ribonuclease H-like superfamily/Ribonuclease H"/>
    <property type="match status" value="1"/>
</dbReference>
<dbReference type="InterPro" id="IPR002562">
    <property type="entry name" value="3'-5'_exonuclease_dom"/>
</dbReference>
<dbReference type="PANTHER" id="PTHR13620">
    <property type="entry name" value="3-5 EXONUCLEASE"/>
    <property type="match status" value="1"/>
</dbReference>
<feature type="region of interest" description="Disordered" evidence="10">
    <location>
        <begin position="53"/>
        <end position="77"/>
    </location>
</feature>
<proteinExistence type="predicted"/>
<feature type="compositionally biased region" description="Polar residues" evidence="10">
    <location>
        <begin position="63"/>
        <end position="77"/>
    </location>
</feature>
<evidence type="ECO:0000313" key="12">
    <source>
        <dbReference type="EnsemblPlants" id="MELO3C006293.2.1"/>
    </source>
</evidence>
<feature type="compositionally biased region" description="Polar residues" evidence="10">
    <location>
        <begin position="1"/>
        <end position="16"/>
    </location>
</feature>
<dbReference type="InterPro" id="IPR051132">
    <property type="entry name" value="3-5_Exonuclease_domain"/>
</dbReference>
<evidence type="ECO:0000259" key="11">
    <source>
        <dbReference type="SMART" id="SM00474"/>
    </source>
</evidence>
<evidence type="ECO:0000256" key="7">
    <source>
        <dbReference type="ARBA" id="ARBA00023242"/>
    </source>
</evidence>
<dbReference type="Pfam" id="PF01612">
    <property type="entry name" value="DNA_pol_A_exo1"/>
    <property type="match status" value="1"/>
</dbReference>
<organism evidence="12">
    <name type="scientific">Cucumis melo</name>
    <name type="common">Muskmelon</name>
    <dbReference type="NCBI Taxonomy" id="3656"/>
    <lineage>
        <taxon>Eukaryota</taxon>
        <taxon>Viridiplantae</taxon>
        <taxon>Streptophyta</taxon>
        <taxon>Embryophyta</taxon>
        <taxon>Tracheophyta</taxon>
        <taxon>Spermatophyta</taxon>
        <taxon>Magnoliopsida</taxon>
        <taxon>eudicotyledons</taxon>
        <taxon>Gunneridae</taxon>
        <taxon>Pentapetalae</taxon>
        <taxon>rosids</taxon>
        <taxon>fabids</taxon>
        <taxon>Cucurbitales</taxon>
        <taxon>Cucurbitaceae</taxon>
        <taxon>Benincaseae</taxon>
        <taxon>Cucumis</taxon>
    </lineage>
</organism>
<evidence type="ECO:0000256" key="5">
    <source>
        <dbReference type="ARBA" id="ARBA00022839"/>
    </source>
</evidence>
<keyword evidence="6" id="KW-0460">Magnesium</keyword>
<evidence type="ECO:0000256" key="1">
    <source>
        <dbReference type="ARBA" id="ARBA00004123"/>
    </source>
</evidence>
<keyword evidence="4" id="KW-0378">Hydrolase</keyword>
<feature type="compositionally biased region" description="Low complexity" evidence="10">
    <location>
        <begin position="17"/>
        <end position="31"/>
    </location>
</feature>
<dbReference type="GO" id="GO:0005634">
    <property type="term" value="C:nucleus"/>
    <property type="evidence" value="ECO:0007669"/>
    <property type="project" value="UniProtKB-SubCell"/>
</dbReference>
<dbReference type="SMART" id="SM00474">
    <property type="entry name" value="35EXOc"/>
    <property type="match status" value="1"/>
</dbReference>
<dbReference type="EnsemblPlants" id="MELO3C006293.2.1">
    <property type="protein sequence ID" value="MELO3C006293.2.1"/>
    <property type="gene ID" value="MELO3C006293.2"/>
</dbReference>
<feature type="region of interest" description="Disordered" evidence="10">
    <location>
        <begin position="1"/>
        <end position="31"/>
    </location>
</feature>
<evidence type="ECO:0000256" key="10">
    <source>
        <dbReference type="SAM" id="MobiDB-lite"/>
    </source>
</evidence>
<evidence type="ECO:0000256" key="6">
    <source>
        <dbReference type="ARBA" id="ARBA00022842"/>
    </source>
</evidence>
<reference evidence="12" key="1">
    <citation type="submission" date="2023-03" db="UniProtKB">
        <authorList>
            <consortium name="EnsemblPlants"/>
        </authorList>
    </citation>
    <scope>IDENTIFICATION</scope>
</reference>
<dbReference type="GO" id="GO:0008408">
    <property type="term" value="F:3'-5' exonuclease activity"/>
    <property type="evidence" value="ECO:0007669"/>
    <property type="project" value="InterPro"/>
</dbReference>
<dbReference type="AlphaFoldDB" id="A0A9I9CNS6"/>
<evidence type="ECO:0000256" key="8">
    <source>
        <dbReference type="ARBA" id="ARBA00040531"/>
    </source>
</evidence>
<accession>A0A9I9CNS6</accession>
<dbReference type="GO" id="GO:0046872">
    <property type="term" value="F:metal ion binding"/>
    <property type="evidence" value="ECO:0007669"/>
    <property type="project" value="UniProtKB-KW"/>
</dbReference>
<evidence type="ECO:0000256" key="9">
    <source>
        <dbReference type="ARBA" id="ARBA00042761"/>
    </source>
</evidence>
<dbReference type="GO" id="GO:0003676">
    <property type="term" value="F:nucleic acid binding"/>
    <property type="evidence" value="ECO:0007669"/>
    <property type="project" value="InterPro"/>
</dbReference>
<keyword evidence="3" id="KW-0479">Metal-binding</keyword>
<comment type="subcellular location">
    <subcellularLocation>
        <location evidence="1">Nucleus</location>
    </subcellularLocation>
</comment>
<keyword evidence="7" id="KW-0539">Nucleus</keyword>
<dbReference type="InterPro" id="IPR012337">
    <property type="entry name" value="RNaseH-like_sf"/>
</dbReference>
<keyword evidence="2" id="KW-0540">Nuclease</keyword>
<dbReference type="CDD" id="cd06141">
    <property type="entry name" value="WRN_exo"/>
    <property type="match status" value="1"/>
</dbReference>
<sequence length="343" mass="38096">MEFPGSSNSGHSSTELSACSSSFPSWSFSSSEFDQPFTEQQLQAIEAIEAAYQSTSAKKRRPNSTLDENGVSCVSPNTGRRLPRSIFSQQSPHFSPLSSCRVNSKMRFPALSYGGRIIYSRTVSEVDRASRELAKKINSTRKGMEQITIGFDIEWRPSFKRGVPPGKAAVMQLCLENSECHVMHIIHSGIPQSLQALLEDDTLNKAGVGIASDASKVFKDYNVSMKQLDEISDLANQKLAGVPKKWGLRALTETLISKENPNVSSKKVKPVNVHGDPMLRDIYNLQIKLRKPDRIRLGNWEVAVLSKEQLHYAATDAFASWYLHEILKGFPHVEKVADSEPIA</sequence>
<feature type="domain" description="3'-5' exonuclease" evidence="11">
    <location>
        <begin position="117"/>
        <end position="332"/>
    </location>
</feature>
<dbReference type="InterPro" id="IPR036397">
    <property type="entry name" value="RNaseH_sf"/>
</dbReference>
<dbReference type="SUPFAM" id="SSF53098">
    <property type="entry name" value="Ribonuclease H-like"/>
    <property type="match status" value="1"/>
</dbReference>
<evidence type="ECO:0000256" key="2">
    <source>
        <dbReference type="ARBA" id="ARBA00022722"/>
    </source>
</evidence>
<name>A0A9I9CNS6_CUCME</name>
<dbReference type="Gramene" id="MELO3C006293.2.1">
    <property type="protein sequence ID" value="MELO3C006293.2.1"/>
    <property type="gene ID" value="MELO3C006293.2"/>
</dbReference>
<evidence type="ECO:0000256" key="3">
    <source>
        <dbReference type="ARBA" id="ARBA00022723"/>
    </source>
</evidence>
<protein>
    <recommendedName>
        <fullName evidence="8">3'-5' exonuclease</fullName>
    </recommendedName>
    <alternativeName>
        <fullName evidence="9">Werner Syndrome-like exonuclease</fullName>
    </alternativeName>
</protein>
<evidence type="ECO:0000256" key="4">
    <source>
        <dbReference type="ARBA" id="ARBA00022801"/>
    </source>
</evidence>